<keyword evidence="3" id="KW-1185">Reference proteome</keyword>
<evidence type="ECO:0000259" key="1">
    <source>
        <dbReference type="Pfam" id="PF17919"/>
    </source>
</evidence>
<evidence type="ECO:0000313" key="3">
    <source>
        <dbReference type="Proteomes" id="UP000828390"/>
    </source>
</evidence>
<dbReference type="Proteomes" id="UP000828390">
    <property type="component" value="Unassembled WGS sequence"/>
</dbReference>
<name>A0A9D4DXU2_DREPO</name>
<accession>A0A9D4DXU2</accession>
<sequence>MGIRAFEALKRALIQPPVLSLPNGVDQFILDSDQSDVGIGGVLNQVGEEEMKS</sequence>
<gene>
    <name evidence="2" type="ORF">DPMN_171347</name>
</gene>
<evidence type="ECO:0000313" key="2">
    <source>
        <dbReference type="EMBL" id="KAH3770067.1"/>
    </source>
</evidence>
<dbReference type="Pfam" id="PF17919">
    <property type="entry name" value="RT_RNaseH_2"/>
    <property type="match status" value="1"/>
</dbReference>
<dbReference type="AlphaFoldDB" id="A0A9D4DXU2"/>
<comment type="caution">
    <text evidence="2">The sequence shown here is derived from an EMBL/GenBank/DDBJ whole genome shotgun (WGS) entry which is preliminary data.</text>
</comment>
<dbReference type="InterPro" id="IPR043502">
    <property type="entry name" value="DNA/RNA_pol_sf"/>
</dbReference>
<dbReference type="InterPro" id="IPR041577">
    <property type="entry name" value="RT_RNaseH_2"/>
</dbReference>
<organism evidence="2 3">
    <name type="scientific">Dreissena polymorpha</name>
    <name type="common">Zebra mussel</name>
    <name type="synonym">Mytilus polymorpha</name>
    <dbReference type="NCBI Taxonomy" id="45954"/>
    <lineage>
        <taxon>Eukaryota</taxon>
        <taxon>Metazoa</taxon>
        <taxon>Spiralia</taxon>
        <taxon>Lophotrochozoa</taxon>
        <taxon>Mollusca</taxon>
        <taxon>Bivalvia</taxon>
        <taxon>Autobranchia</taxon>
        <taxon>Heteroconchia</taxon>
        <taxon>Euheterodonta</taxon>
        <taxon>Imparidentia</taxon>
        <taxon>Neoheterodontei</taxon>
        <taxon>Myida</taxon>
        <taxon>Dreissenoidea</taxon>
        <taxon>Dreissenidae</taxon>
        <taxon>Dreissena</taxon>
    </lineage>
</organism>
<feature type="domain" description="Reverse transcriptase/retrotransposon-derived protein RNase H-like" evidence="1">
    <location>
        <begin position="4"/>
        <end position="50"/>
    </location>
</feature>
<reference evidence="2" key="1">
    <citation type="journal article" date="2019" name="bioRxiv">
        <title>The Genome of the Zebra Mussel, Dreissena polymorpha: A Resource for Invasive Species Research.</title>
        <authorList>
            <person name="McCartney M.A."/>
            <person name="Auch B."/>
            <person name="Kono T."/>
            <person name="Mallez S."/>
            <person name="Zhang Y."/>
            <person name="Obille A."/>
            <person name="Becker A."/>
            <person name="Abrahante J.E."/>
            <person name="Garbe J."/>
            <person name="Badalamenti J.P."/>
            <person name="Herman A."/>
            <person name="Mangelson H."/>
            <person name="Liachko I."/>
            <person name="Sullivan S."/>
            <person name="Sone E.D."/>
            <person name="Koren S."/>
            <person name="Silverstein K.A.T."/>
            <person name="Beckman K.B."/>
            <person name="Gohl D.M."/>
        </authorList>
    </citation>
    <scope>NUCLEOTIDE SEQUENCE</scope>
    <source>
        <strain evidence="2">Duluth1</strain>
        <tissue evidence="2">Whole animal</tissue>
    </source>
</reference>
<protein>
    <recommendedName>
        <fullName evidence="1">Reverse transcriptase/retrotransposon-derived protein RNase H-like domain-containing protein</fullName>
    </recommendedName>
</protein>
<dbReference type="EMBL" id="JAIWYP010000009">
    <property type="protein sequence ID" value="KAH3770067.1"/>
    <property type="molecule type" value="Genomic_DNA"/>
</dbReference>
<reference evidence="2" key="2">
    <citation type="submission" date="2020-11" db="EMBL/GenBank/DDBJ databases">
        <authorList>
            <person name="McCartney M.A."/>
            <person name="Auch B."/>
            <person name="Kono T."/>
            <person name="Mallez S."/>
            <person name="Becker A."/>
            <person name="Gohl D.M."/>
            <person name="Silverstein K.A.T."/>
            <person name="Koren S."/>
            <person name="Bechman K.B."/>
            <person name="Herman A."/>
            <person name="Abrahante J.E."/>
            <person name="Garbe J."/>
        </authorList>
    </citation>
    <scope>NUCLEOTIDE SEQUENCE</scope>
    <source>
        <strain evidence="2">Duluth1</strain>
        <tissue evidence="2">Whole animal</tissue>
    </source>
</reference>
<proteinExistence type="predicted"/>
<dbReference type="SUPFAM" id="SSF56672">
    <property type="entry name" value="DNA/RNA polymerases"/>
    <property type="match status" value="1"/>
</dbReference>